<protein>
    <submittedName>
        <fullName evidence="2">Helix-turn-helix domain-containing protein</fullName>
    </submittedName>
</protein>
<dbReference type="InterPro" id="IPR036390">
    <property type="entry name" value="WH_DNA-bd_sf"/>
</dbReference>
<accession>A0ABD5XUP1</accession>
<dbReference type="RefSeq" id="WP_274323977.1">
    <property type="nucleotide sequence ID" value="NZ_CP118158.1"/>
</dbReference>
<dbReference type="CDD" id="cd00090">
    <property type="entry name" value="HTH_ARSR"/>
    <property type="match status" value="1"/>
</dbReference>
<dbReference type="InterPro" id="IPR011991">
    <property type="entry name" value="ArsR-like_HTH"/>
</dbReference>
<dbReference type="GeneID" id="78818583"/>
<dbReference type="Gene3D" id="1.10.10.10">
    <property type="entry name" value="Winged helix-like DNA-binding domain superfamily/Winged helix DNA-binding domain"/>
    <property type="match status" value="1"/>
</dbReference>
<dbReference type="Proteomes" id="UP001596432">
    <property type="component" value="Unassembled WGS sequence"/>
</dbReference>
<dbReference type="InterPro" id="IPR036388">
    <property type="entry name" value="WH-like_DNA-bd_sf"/>
</dbReference>
<gene>
    <name evidence="2" type="ORF">ACFQMA_00665</name>
</gene>
<comment type="caution">
    <text evidence="2">The sequence shown here is derived from an EMBL/GenBank/DDBJ whole genome shotgun (WGS) entry which is preliminary data.</text>
</comment>
<dbReference type="AlphaFoldDB" id="A0ABD5XUP1"/>
<proteinExistence type="predicted"/>
<sequence>MSQSQFAERDAPENHTDGQRPRTDEADVGGVLEAIDDADCRTILAATSDEELTVTEISDAFDIARSTAYRKVEVLVDAGLLEERVRIRSSGNHVSAYACAVEDLTLSIDGDSGLELRVTRTEEETAFASAGRRF</sequence>
<keyword evidence="3" id="KW-1185">Reference proteome</keyword>
<dbReference type="EMBL" id="JBHTAS010000001">
    <property type="protein sequence ID" value="MFC7138346.1"/>
    <property type="molecule type" value="Genomic_DNA"/>
</dbReference>
<evidence type="ECO:0000256" key="1">
    <source>
        <dbReference type="SAM" id="MobiDB-lite"/>
    </source>
</evidence>
<evidence type="ECO:0000313" key="2">
    <source>
        <dbReference type="EMBL" id="MFC7138346.1"/>
    </source>
</evidence>
<dbReference type="Pfam" id="PF12840">
    <property type="entry name" value="HTH_20"/>
    <property type="match status" value="1"/>
</dbReference>
<feature type="compositionally biased region" description="Basic and acidic residues" evidence="1">
    <location>
        <begin position="7"/>
        <end position="25"/>
    </location>
</feature>
<feature type="region of interest" description="Disordered" evidence="1">
    <location>
        <begin position="1"/>
        <end position="27"/>
    </location>
</feature>
<evidence type="ECO:0000313" key="3">
    <source>
        <dbReference type="Proteomes" id="UP001596432"/>
    </source>
</evidence>
<organism evidence="2 3">
    <name type="scientific">Halosimplex aquaticum</name>
    <dbReference type="NCBI Taxonomy" id="3026162"/>
    <lineage>
        <taxon>Archaea</taxon>
        <taxon>Methanobacteriati</taxon>
        <taxon>Methanobacteriota</taxon>
        <taxon>Stenosarchaea group</taxon>
        <taxon>Halobacteria</taxon>
        <taxon>Halobacteriales</taxon>
        <taxon>Haloarculaceae</taxon>
        <taxon>Halosimplex</taxon>
    </lineage>
</organism>
<dbReference type="SUPFAM" id="SSF46785">
    <property type="entry name" value="Winged helix' DNA-binding domain"/>
    <property type="match status" value="1"/>
</dbReference>
<reference evidence="2 3" key="1">
    <citation type="journal article" date="2019" name="Int. J. Syst. Evol. Microbiol.">
        <title>The Global Catalogue of Microorganisms (GCM) 10K type strain sequencing project: providing services to taxonomists for standard genome sequencing and annotation.</title>
        <authorList>
            <consortium name="The Broad Institute Genomics Platform"/>
            <consortium name="The Broad Institute Genome Sequencing Center for Infectious Disease"/>
            <person name="Wu L."/>
            <person name="Ma J."/>
        </authorList>
    </citation>
    <scope>NUCLEOTIDE SEQUENCE [LARGE SCALE GENOMIC DNA]</scope>
    <source>
        <strain evidence="2 3">XZYJT29</strain>
    </source>
</reference>
<name>A0ABD5XUP1_9EURY</name>